<dbReference type="Gene3D" id="3.90.1200.10">
    <property type="match status" value="1"/>
</dbReference>
<dbReference type="AlphaFoldDB" id="A0AAX4HYQ0"/>
<dbReference type="KEGG" id="cdet:87937825"/>
<dbReference type="Proteomes" id="UP001322277">
    <property type="component" value="Chromosome 1"/>
</dbReference>
<dbReference type="InterPro" id="IPR051678">
    <property type="entry name" value="AGP_Transferase"/>
</dbReference>
<name>A0AAX4HYQ0_9PEZI</name>
<dbReference type="PANTHER" id="PTHR21310:SF15">
    <property type="entry name" value="AMINOGLYCOSIDE PHOSPHOTRANSFERASE DOMAIN-CONTAINING PROTEIN"/>
    <property type="match status" value="1"/>
</dbReference>
<proteinExistence type="predicted"/>
<accession>A0AAX4HYQ0</accession>
<feature type="domain" description="Aminoglycoside phosphotransferase" evidence="1">
    <location>
        <begin position="123"/>
        <end position="331"/>
    </location>
</feature>
<evidence type="ECO:0000313" key="3">
    <source>
        <dbReference type="Proteomes" id="UP001322277"/>
    </source>
</evidence>
<dbReference type="PANTHER" id="PTHR21310">
    <property type="entry name" value="AMINOGLYCOSIDE PHOSPHOTRANSFERASE-RELATED-RELATED"/>
    <property type="match status" value="1"/>
</dbReference>
<organism evidence="2 3">
    <name type="scientific">Colletotrichum destructivum</name>
    <dbReference type="NCBI Taxonomy" id="34406"/>
    <lineage>
        <taxon>Eukaryota</taxon>
        <taxon>Fungi</taxon>
        <taxon>Dikarya</taxon>
        <taxon>Ascomycota</taxon>
        <taxon>Pezizomycotina</taxon>
        <taxon>Sordariomycetes</taxon>
        <taxon>Hypocreomycetidae</taxon>
        <taxon>Glomerellales</taxon>
        <taxon>Glomerellaceae</taxon>
        <taxon>Colletotrichum</taxon>
        <taxon>Colletotrichum destructivum species complex</taxon>
    </lineage>
</organism>
<sequence length="428" mass="47920">MESNAVERILSDDTPQSSEAFSGYRWTYHDSLQEGPIRSRAESFSASVDWSSLLQYAAKRRNGSSCHLLRDIGLGYNHMVRIIQFDDGVRWVARLRMPPIGTSAVSENSDQSVEAVENCEYNTISLVRQKTSIPVPEVHAIEARRDCDVKAPFMLMDCLPGNVGMDLGMKIPPGYKQTFLRRLAEIHASRRSVPSTPLTNPSQVQLATVQLPMIGTIVSRNEDGTYRQGPIRGLGGPFNTATEFFQAWAAKTTFGMTDEELRKASGQYADEIIPSVSSFPKSISDLASRLSARDHGPFPLCHGDFGHNNIIVDDEYRVLGLIDWEASFAGPWEMFADFPLTLSMVPPAIDVPWNYNEQGDPVTDELKQQLADQKSYVAVVKEAEDRRGTDNSLSDALKNWKRQQLVTAMRLYQRGKVGWYSKLIDEFA</sequence>
<evidence type="ECO:0000259" key="1">
    <source>
        <dbReference type="Pfam" id="PF01636"/>
    </source>
</evidence>
<evidence type="ECO:0000313" key="2">
    <source>
        <dbReference type="EMBL" id="WQF76308.1"/>
    </source>
</evidence>
<keyword evidence="3" id="KW-1185">Reference proteome</keyword>
<gene>
    <name evidence="2" type="ORF">CDEST_01322</name>
</gene>
<reference evidence="3" key="1">
    <citation type="journal article" date="2023" name="bioRxiv">
        <title>Complete genome of the Medicago anthracnose fungus, Colletotrichum destructivum, reveals a mini-chromosome-like region within a core chromosome.</title>
        <authorList>
            <person name="Lapalu N."/>
            <person name="Simon A."/>
            <person name="Lu A."/>
            <person name="Plaumann P.-L."/>
            <person name="Amselem J."/>
            <person name="Pigne S."/>
            <person name="Auger A."/>
            <person name="Koch C."/>
            <person name="Dallery J.-F."/>
            <person name="O'Connell R.J."/>
        </authorList>
    </citation>
    <scope>NUCLEOTIDE SEQUENCE [LARGE SCALE GENOMIC DNA]</scope>
    <source>
        <strain evidence="3">CBS 520.97</strain>
    </source>
</reference>
<dbReference type="SUPFAM" id="SSF56112">
    <property type="entry name" value="Protein kinase-like (PK-like)"/>
    <property type="match status" value="1"/>
</dbReference>
<dbReference type="InterPro" id="IPR011009">
    <property type="entry name" value="Kinase-like_dom_sf"/>
</dbReference>
<dbReference type="EMBL" id="CP137305">
    <property type="protein sequence ID" value="WQF76308.1"/>
    <property type="molecule type" value="Genomic_DNA"/>
</dbReference>
<protein>
    <submittedName>
        <fullName evidence="2">Aminoglycoside phosphotransferase, protein kinase-like domain superfamily</fullName>
    </submittedName>
</protein>
<dbReference type="RefSeq" id="XP_062773532.1">
    <property type="nucleotide sequence ID" value="XM_062917481.1"/>
</dbReference>
<dbReference type="GeneID" id="87937825"/>
<dbReference type="Pfam" id="PF01636">
    <property type="entry name" value="APH"/>
    <property type="match status" value="1"/>
</dbReference>
<dbReference type="InterPro" id="IPR002575">
    <property type="entry name" value="Aminoglycoside_PTrfase"/>
</dbReference>